<feature type="chain" id="PRO_5045472913" evidence="3">
    <location>
        <begin position="21"/>
        <end position="290"/>
    </location>
</feature>
<dbReference type="PANTHER" id="PTHR36842">
    <property type="entry name" value="PROTEIN TOLB HOMOLOG"/>
    <property type="match status" value="1"/>
</dbReference>
<comment type="similarity">
    <text evidence="1">Belongs to the TolB family.</text>
</comment>
<dbReference type="Proteomes" id="UP001499938">
    <property type="component" value="Unassembled WGS sequence"/>
</dbReference>
<dbReference type="Gene3D" id="2.120.10.30">
    <property type="entry name" value="TolB, C-terminal domain"/>
    <property type="match status" value="1"/>
</dbReference>
<keyword evidence="3" id="KW-0732">Signal</keyword>
<comment type="caution">
    <text evidence="4">The sequence shown here is derived from an EMBL/GenBank/DDBJ whole genome shotgun (WGS) entry which is preliminary data.</text>
</comment>
<proteinExistence type="inferred from homology"/>
<dbReference type="RefSeq" id="WP_344083771.1">
    <property type="nucleotide sequence ID" value="NZ_BAAAPO010000026.1"/>
</dbReference>
<accession>A0ABN2LMJ9</accession>
<evidence type="ECO:0000313" key="5">
    <source>
        <dbReference type="Proteomes" id="UP001499938"/>
    </source>
</evidence>
<dbReference type="EMBL" id="BAAAPO010000026">
    <property type="protein sequence ID" value="GAA1793515.1"/>
    <property type="molecule type" value="Genomic_DNA"/>
</dbReference>
<evidence type="ECO:0000256" key="3">
    <source>
        <dbReference type="SAM" id="SignalP"/>
    </source>
</evidence>
<gene>
    <name evidence="4" type="ORF">GCM10009811_17800</name>
</gene>
<evidence type="ECO:0000313" key="4">
    <source>
        <dbReference type="EMBL" id="GAA1793515.1"/>
    </source>
</evidence>
<sequence>MRRTQVACLSAMIGATLAIAGGSPAAATAPGGDGLRVFVDLNQILTSRVVAGDTQYRVLTTSGDNRHPRWSPDGKRIVYSTKQGAIRTMGPTGGSRRTVLGSGGYQPTWQSPTRIAFVKVVAGKGDIYSIAATGGTLTRITVDGAQQCGNAQPSFSYDGRYLAYIQRRRTAGDCANPKPVLKVVDRTTGSVRVITAVPDLFGGSGRSFAVLLDRTDFTASGRTVMFKTEDDGCVELWATLDVLTGALGQLDNIGCEGGSYYGSAYPTPEGGIQFGGDDGDIQPVQARTQP</sequence>
<keyword evidence="5" id="KW-1185">Reference proteome</keyword>
<feature type="signal peptide" evidence="3">
    <location>
        <begin position="1"/>
        <end position="20"/>
    </location>
</feature>
<dbReference type="PANTHER" id="PTHR36842:SF1">
    <property type="entry name" value="PROTEIN TOLB"/>
    <property type="match status" value="1"/>
</dbReference>
<dbReference type="InterPro" id="IPR011659">
    <property type="entry name" value="WD40"/>
</dbReference>
<name>A0ABN2LMJ9_9MICO</name>
<evidence type="ECO:0000256" key="2">
    <source>
        <dbReference type="SAM" id="MobiDB-lite"/>
    </source>
</evidence>
<organism evidence="4 5">
    <name type="scientific">Nostocoides veronense</name>
    <dbReference type="NCBI Taxonomy" id="330836"/>
    <lineage>
        <taxon>Bacteria</taxon>
        <taxon>Bacillati</taxon>
        <taxon>Actinomycetota</taxon>
        <taxon>Actinomycetes</taxon>
        <taxon>Micrococcales</taxon>
        <taxon>Intrasporangiaceae</taxon>
        <taxon>Nostocoides</taxon>
    </lineage>
</organism>
<dbReference type="InterPro" id="IPR011042">
    <property type="entry name" value="6-blade_b-propeller_TolB-like"/>
</dbReference>
<reference evidence="4 5" key="1">
    <citation type="journal article" date="2019" name="Int. J. Syst. Evol. Microbiol.">
        <title>The Global Catalogue of Microorganisms (GCM) 10K type strain sequencing project: providing services to taxonomists for standard genome sequencing and annotation.</title>
        <authorList>
            <consortium name="The Broad Institute Genomics Platform"/>
            <consortium name="The Broad Institute Genome Sequencing Center for Infectious Disease"/>
            <person name="Wu L."/>
            <person name="Ma J."/>
        </authorList>
    </citation>
    <scope>NUCLEOTIDE SEQUENCE [LARGE SCALE GENOMIC DNA]</scope>
    <source>
        <strain evidence="4 5">JCM 15592</strain>
    </source>
</reference>
<protein>
    <submittedName>
        <fullName evidence="4">Uncharacterized protein</fullName>
    </submittedName>
</protein>
<dbReference type="Pfam" id="PF07676">
    <property type="entry name" value="PD40"/>
    <property type="match status" value="1"/>
</dbReference>
<dbReference type="SUPFAM" id="SSF82171">
    <property type="entry name" value="DPP6 N-terminal domain-like"/>
    <property type="match status" value="1"/>
</dbReference>
<feature type="region of interest" description="Disordered" evidence="2">
    <location>
        <begin position="271"/>
        <end position="290"/>
    </location>
</feature>
<evidence type="ECO:0000256" key="1">
    <source>
        <dbReference type="ARBA" id="ARBA00009820"/>
    </source>
</evidence>